<evidence type="ECO:0000259" key="5">
    <source>
        <dbReference type="SMART" id="SM00563"/>
    </source>
</evidence>
<dbReference type="SUPFAM" id="SSF69593">
    <property type="entry name" value="Glycerol-3-phosphate (1)-acyltransferase"/>
    <property type="match status" value="1"/>
</dbReference>
<dbReference type="RefSeq" id="WP_341542326.1">
    <property type="nucleotide sequence ID" value="NZ_JBAKAP010000007.1"/>
</dbReference>
<feature type="transmembrane region" description="Helical" evidence="4">
    <location>
        <begin position="20"/>
        <end position="45"/>
    </location>
</feature>
<keyword evidence="3 6" id="KW-0012">Acyltransferase</keyword>
<evidence type="ECO:0000313" key="7">
    <source>
        <dbReference type="Proteomes" id="UP001378242"/>
    </source>
</evidence>
<comment type="pathway">
    <text evidence="1">Lipid metabolism.</text>
</comment>
<protein>
    <submittedName>
        <fullName evidence="6">Lysophospholipid acyltransferase family protein</fullName>
    </submittedName>
</protein>
<dbReference type="EMBL" id="JBAKAP010000007">
    <property type="protein sequence ID" value="MEL0616775.1"/>
    <property type="molecule type" value="Genomic_DNA"/>
</dbReference>
<gene>
    <name evidence="6" type="ORF">V6243_07995</name>
</gene>
<reference evidence="6 7" key="1">
    <citation type="submission" date="2024-02" db="EMBL/GenBank/DDBJ databases">
        <title>Bacteria isolated from the canopy kelp, Nereocystis luetkeana.</title>
        <authorList>
            <person name="Pfister C.A."/>
            <person name="Younker I.T."/>
            <person name="Light S.H."/>
        </authorList>
    </citation>
    <scope>NUCLEOTIDE SEQUENCE [LARGE SCALE GENOMIC DNA]</scope>
    <source>
        <strain evidence="6 7">TI.5.07</strain>
    </source>
</reference>
<keyword evidence="2" id="KW-0808">Transferase</keyword>
<evidence type="ECO:0000256" key="1">
    <source>
        <dbReference type="ARBA" id="ARBA00005189"/>
    </source>
</evidence>
<keyword evidence="4" id="KW-1133">Transmembrane helix</keyword>
<organism evidence="6 7">
    <name type="scientific">Cobetia marina</name>
    <name type="common">Deleya marina</name>
    <dbReference type="NCBI Taxonomy" id="28258"/>
    <lineage>
        <taxon>Bacteria</taxon>
        <taxon>Pseudomonadati</taxon>
        <taxon>Pseudomonadota</taxon>
        <taxon>Gammaproteobacteria</taxon>
        <taxon>Oceanospirillales</taxon>
        <taxon>Halomonadaceae</taxon>
        <taxon>Cobetia</taxon>
    </lineage>
</organism>
<dbReference type="PANTHER" id="PTHR10434:SF66">
    <property type="entry name" value="PHOSPHOLIPID_GLYCEROL ACYLTRANSFERASE DOMAIN-CONTAINING PROTEIN"/>
    <property type="match status" value="1"/>
</dbReference>
<dbReference type="SMART" id="SM00563">
    <property type="entry name" value="PlsC"/>
    <property type="match status" value="1"/>
</dbReference>
<sequence length="281" mass="31028">MTPRRAFGLSSPLGRLWRGIATAISFSVFGLGGLLLGGLLPLLTVSMRDGERRQRLARRIIHHAMRGFLQLMRGLGVLDYRLHDCQRLQRPGLLVLANHPTLIDVVFLIALIPHADCVVKGRLARNPFTRGPIRAAGYITNNEPQGVLDAARESLAKGNALILFPEGTRSVPGRALKFRRGAANIALRTPCDITPVLIDCQPSTLTKGEPWYHIPAQRVMLNLKVLPDMAPEVSRTQEQDEPEAPLSRDARELTRQLAGTFGTQLERFQQAIAEPDSPHQA</sequence>
<dbReference type="Pfam" id="PF01553">
    <property type="entry name" value="Acyltransferase"/>
    <property type="match status" value="1"/>
</dbReference>
<keyword evidence="4" id="KW-0472">Membrane</keyword>
<comment type="caution">
    <text evidence="6">The sequence shown here is derived from an EMBL/GenBank/DDBJ whole genome shotgun (WGS) entry which is preliminary data.</text>
</comment>
<dbReference type="InterPro" id="IPR002123">
    <property type="entry name" value="Plipid/glycerol_acylTrfase"/>
</dbReference>
<feature type="domain" description="Phospholipid/glycerol acyltransferase" evidence="5">
    <location>
        <begin position="93"/>
        <end position="201"/>
    </location>
</feature>
<dbReference type="CDD" id="cd07989">
    <property type="entry name" value="LPLAT_AGPAT-like"/>
    <property type="match status" value="1"/>
</dbReference>
<keyword evidence="7" id="KW-1185">Reference proteome</keyword>
<dbReference type="Proteomes" id="UP001378242">
    <property type="component" value="Unassembled WGS sequence"/>
</dbReference>
<dbReference type="GO" id="GO:0016746">
    <property type="term" value="F:acyltransferase activity"/>
    <property type="evidence" value="ECO:0007669"/>
    <property type="project" value="UniProtKB-KW"/>
</dbReference>
<accession>A0ABU9GEX6</accession>
<evidence type="ECO:0000256" key="2">
    <source>
        <dbReference type="ARBA" id="ARBA00022679"/>
    </source>
</evidence>
<keyword evidence="4" id="KW-0812">Transmembrane</keyword>
<proteinExistence type="predicted"/>
<evidence type="ECO:0000256" key="3">
    <source>
        <dbReference type="ARBA" id="ARBA00023315"/>
    </source>
</evidence>
<evidence type="ECO:0000256" key="4">
    <source>
        <dbReference type="SAM" id="Phobius"/>
    </source>
</evidence>
<dbReference type="PANTHER" id="PTHR10434">
    <property type="entry name" value="1-ACYL-SN-GLYCEROL-3-PHOSPHATE ACYLTRANSFERASE"/>
    <property type="match status" value="1"/>
</dbReference>
<evidence type="ECO:0000313" key="6">
    <source>
        <dbReference type="EMBL" id="MEL0616775.1"/>
    </source>
</evidence>
<name>A0ABU9GEX6_COBMA</name>